<evidence type="ECO:0000313" key="2">
    <source>
        <dbReference type="Proteomes" id="UP000502415"/>
    </source>
</evidence>
<dbReference type="AlphaFoldDB" id="A0A7Z2ZUV3"/>
<keyword evidence="2" id="KW-1185">Reference proteome</keyword>
<organism evidence="1 2">
    <name type="scientific">Massilia forsythiae</name>
    <dbReference type="NCBI Taxonomy" id="2728020"/>
    <lineage>
        <taxon>Bacteria</taxon>
        <taxon>Pseudomonadati</taxon>
        <taxon>Pseudomonadota</taxon>
        <taxon>Betaproteobacteria</taxon>
        <taxon>Burkholderiales</taxon>
        <taxon>Oxalobacteraceae</taxon>
        <taxon>Telluria group</taxon>
        <taxon>Massilia</taxon>
    </lineage>
</organism>
<dbReference type="Proteomes" id="UP000502415">
    <property type="component" value="Chromosome"/>
</dbReference>
<evidence type="ECO:0000313" key="1">
    <source>
        <dbReference type="EMBL" id="QJE02814.1"/>
    </source>
</evidence>
<accession>A0A7Z2ZUV3</accession>
<reference evidence="1 2" key="1">
    <citation type="submission" date="2020-04" db="EMBL/GenBank/DDBJ databases">
        <title>Genome sequencing of novel species.</title>
        <authorList>
            <person name="Heo J."/>
            <person name="Kim S.-J."/>
            <person name="Kim J.-S."/>
            <person name="Hong S.-B."/>
            <person name="Kwon S.-W."/>
        </authorList>
    </citation>
    <scope>NUCLEOTIDE SEQUENCE [LARGE SCALE GENOMIC DNA]</scope>
    <source>
        <strain evidence="1 2">GN2-R2</strain>
    </source>
</reference>
<dbReference type="KEGG" id="mfy:HH212_24715"/>
<dbReference type="Pfam" id="PF10952">
    <property type="entry name" value="DUF2753"/>
    <property type="match status" value="1"/>
</dbReference>
<name>A0A7Z2ZUV3_9BURK</name>
<sequence>MHMDIAASLSWNRSPQEISLPRWEAVTRKAIALMRSAGAGPALADHECALAIACRLIDAPPSGRAQDCVAALVVSHHNLADLWRARGDTGGAAAHLCRAHEALLALASDDGRDACLRQAALRHLRETHLALVAHAARHGPHDRITRALRQGMLAFERGPARH</sequence>
<gene>
    <name evidence="1" type="ORF">HH212_24715</name>
</gene>
<dbReference type="EMBL" id="CP051685">
    <property type="protein sequence ID" value="QJE02814.1"/>
    <property type="molecule type" value="Genomic_DNA"/>
</dbReference>
<proteinExistence type="predicted"/>
<dbReference type="InterPro" id="IPR020206">
    <property type="entry name" value="Uncharacterised_VP2110"/>
</dbReference>
<dbReference type="RefSeq" id="WP_170204896.1">
    <property type="nucleotide sequence ID" value="NZ_CP051685.1"/>
</dbReference>
<protein>
    <submittedName>
        <fullName evidence="1">DUF2753 family protein</fullName>
    </submittedName>
</protein>